<dbReference type="PRINTS" id="PR00344">
    <property type="entry name" value="BCTRLSENSOR"/>
</dbReference>
<evidence type="ECO:0000256" key="2">
    <source>
        <dbReference type="ARBA" id="ARBA00012438"/>
    </source>
</evidence>
<keyword evidence="5" id="KW-0418">Kinase</keyword>
<feature type="transmembrane region" description="Helical" evidence="8">
    <location>
        <begin position="204"/>
        <end position="226"/>
    </location>
</feature>
<keyword evidence="8" id="KW-0472">Membrane</keyword>
<keyword evidence="6" id="KW-0902">Two-component regulatory system</keyword>
<dbReference type="SMART" id="SM00387">
    <property type="entry name" value="HATPase_c"/>
    <property type="match status" value="1"/>
</dbReference>
<evidence type="ECO:0000256" key="1">
    <source>
        <dbReference type="ARBA" id="ARBA00000085"/>
    </source>
</evidence>
<feature type="domain" description="Histidine kinase" evidence="10">
    <location>
        <begin position="422"/>
        <end position="640"/>
    </location>
</feature>
<evidence type="ECO:0000259" key="11">
    <source>
        <dbReference type="PROSITE" id="PS50110"/>
    </source>
</evidence>
<comment type="catalytic activity">
    <reaction evidence="1">
        <text>ATP + protein L-histidine = ADP + protein N-phospho-L-histidine.</text>
        <dbReference type="EC" id="2.7.13.3"/>
    </reaction>
</comment>
<keyword evidence="9" id="KW-0732">Signal</keyword>
<evidence type="ECO:0000256" key="7">
    <source>
        <dbReference type="PROSITE-ProRule" id="PRU00169"/>
    </source>
</evidence>
<reference evidence="12 13" key="1">
    <citation type="journal article" date="2016" name="Nat. Commun.">
        <title>Thousands of microbial genomes shed light on interconnected biogeochemical processes in an aquifer system.</title>
        <authorList>
            <person name="Anantharaman K."/>
            <person name="Brown C.T."/>
            <person name="Hug L.A."/>
            <person name="Sharon I."/>
            <person name="Castelle C.J."/>
            <person name="Probst A.J."/>
            <person name="Thomas B.C."/>
            <person name="Singh A."/>
            <person name="Wilkins M.J."/>
            <person name="Karaoz U."/>
            <person name="Brodie E.L."/>
            <person name="Williams K.H."/>
            <person name="Hubbard S.S."/>
            <person name="Banfield J.F."/>
        </authorList>
    </citation>
    <scope>NUCLEOTIDE SEQUENCE [LARGE SCALE GENOMIC DNA]</scope>
</reference>
<evidence type="ECO:0000259" key="10">
    <source>
        <dbReference type="PROSITE" id="PS50109"/>
    </source>
</evidence>
<dbReference type="AlphaFoldDB" id="A0A1F6GZ14"/>
<dbReference type="InterPro" id="IPR011622">
    <property type="entry name" value="7TMR_DISM_rcpt_extracell_dom2"/>
</dbReference>
<dbReference type="Gene3D" id="1.10.287.130">
    <property type="match status" value="1"/>
</dbReference>
<evidence type="ECO:0000256" key="4">
    <source>
        <dbReference type="ARBA" id="ARBA00022679"/>
    </source>
</evidence>
<dbReference type="SUPFAM" id="SSF52172">
    <property type="entry name" value="CheY-like"/>
    <property type="match status" value="1"/>
</dbReference>
<dbReference type="PROSITE" id="PS50109">
    <property type="entry name" value="HIS_KIN"/>
    <property type="match status" value="1"/>
</dbReference>
<organism evidence="12 13">
    <name type="scientific">Candidatus Lambdaproteobacteria bacterium RIFOXYD2_FULL_56_26</name>
    <dbReference type="NCBI Taxonomy" id="1817773"/>
    <lineage>
        <taxon>Bacteria</taxon>
        <taxon>Pseudomonadati</taxon>
        <taxon>Pseudomonadota</taxon>
        <taxon>Candidatus Lambdaproteobacteria</taxon>
    </lineage>
</organism>
<evidence type="ECO:0000313" key="12">
    <source>
        <dbReference type="EMBL" id="OGH03388.1"/>
    </source>
</evidence>
<dbReference type="Pfam" id="PF00072">
    <property type="entry name" value="Response_reg"/>
    <property type="match status" value="1"/>
</dbReference>
<dbReference type="Gene3D" id="2.60.40.2380">
    <property type="match status" value="1"/>
</dbReference>
<keyword evidence="4" id="KW-0808">Transferase</keyword>
<dbReference type="SMART" id="SM00388">
    <property type="entry name" value="HisKA"/>
    <property type="match status" value="1"/>
</dbReference>
<feature type="transmembrane region" description="Helical" evidence="8">
    <location>
        <begin position="238"/>
        <end position="258"/>
    </location>
</feature>
<feature type="modified residue" description="4-aspartylphosphate" evidence="7">
    <location>
        <position position="717"/>
    </location>
</feature>
<proteinExistence type="predicted"/>
<dbReference type="Proteomes" id="UP000177583">
    <property type="component" value="Unassembled WGS sequence"/>
</dbReference>
<evidence type="ECO:0000256" key="9">
    <source>
        <dbReference type="SAM" id="SignalP"/>
    </source>
</evidence>
<dbReference type="InterPro" id="IPR004358">
    <property type="entry name" value="Sig_transdc_His_kin-like_C"/>
</dbReference>
<dbReference type="EC" id="2.7.13.3" evidence="2"/>
<evidence type="ECO:0000313" key="13">
    <source>
        <dbReference type="Proteomes" id="UP000177583"/>
    </source>
</evidence>
<dbReference type="Gene3D" id="3.40.50.2300">
    <property type="match status" value="1"/>
</dbReference>
<sequence length="1014" mass="112910">MKQIVLALFWAVLGLAPACACAQGEVVWESSSLSNGAGNLSYLEVKNKLSTTDFVPQRGNRFLYGFGQGNEWIHLKVTNHSAAPTTQVLELTSSLIDQVDLYSLANDSVQQSGEQVPVGRLQEFYLHPIFVIPFLAGETKEFLLLVKDEGSVAFNLNFHDSQAFSRAQSSSYLGEGFFNGFLGIMALASLVSFFILRERSFFEYFLLVATEIWLFCIYDGLFRNFLAPNLGPPALNRLYAGSVVLMMLGTLRFTHRFLDIKTNLPQGSKIIQGLSALLGLNLGLLYLAPFPLASQILSLLVIASLSCTLVISIFAWRKKVSASVYFIVAFLLMELCGILLAFQYLGFVKSPVGLDWFMHLGTVAEMLLLIFAVGDRIRLLARERNAAHQALLEQERQHALKIGEKNRELTQLDQLKDEFLANTTHELNTPLFGILGLTERLQESASSRLSPKETSQLGLILAMGRRLTHLIHDILDFAALKNKKLTLEIKPVDLSQLGQMVISLVEPLAHSKHLSLNFEFEKGLPFVMADENRLQQILFNLLGNAVKFTHQGEVTLMAREFGDSISIEVKDTGIGIAIKQWGRLFEPFVREHPEVIDEMGGSGLGLSITLQLIELQGGRLEMMSQPGQGTSFSFCLPAAKSLRSYSEPPPKKETQPHQVELVQQLGTKILVIDDEPGNVALLEDILGHQGYQVISAPGGVEGLEILEDLTPDLVLLDLMMPNINGYEVCKEMRRLFSPEVLPILILTAKSHAGGLEEAFAAGANDYITKPILGKELLARLELHLKIKENASLTERITLLDQTQRELSRTRESLISILDKTPGPVLLLDVQLLPRYANQSARIHFGLGPDQLPSLDKLFDGAEQLKEAAKKSTRLDPLPGVSSRKDGSLVSMAKLESGDWVLSLQTQEKKPVRSEADFREQIVKVMQLALDCWENSSGETKFDLAEKSGIWRIYQDEGRLRTRILDKYCSLKTLPQNPRYMDVIRTAHFVLSSCPQSVQLKGELQRTLEELQVMV</sequence>
<evidence type="ECO:0000256" key="3">
    <source>
        <dbReference type="ARBA" id="ARBA00022553"/>
    </source>
</evidence>
<dbReference type="CDD" id="cd16922">
    <property type="entry name" value="HATPase_EvgS-ArcB-TorS-like"/>
    <property type="match status" value="1"/>
</dbReference>
<gene>
    <name evidence="12" type="ORF">A2557_02580</name>
</gene>
<accession>A0A1F6GZ14</accession>
<evidence type="ECO:0000256" key="8">
    <source>
        <dbReference type="SAM" id="Phobius"/>
    </source>
</evidence>
<dbReference type="InterPro" id="IPR036097">
    <property type="entry name" value="HisK_dim/P_sf"/>
</dbReference>
<dbReference type="InterPro" id="IPR003594">
    <property type="entry name" value="HATPase_dom"/>
</dbReference>
<dbReference type="SUPFAM" id="SSF47384">
    <property type="entry name" value="Homodimeric domain of signal transducing histidine kinase"/>
    <property type="match status" value="1"/>
</dbReference>
<comment type="caution">
    <text evidence="12">The sequence shown here is derived from an EMBL/GenBank/DDBJ whole genome shotgun (WGS) entry which is preliminary data.</text>
</comment>
<dbReference type="InterPro" id="IPR005467">
    <property type="entry name" value="His_kinase_dom"/>
</dbReference>
<dbReference type="PROSITE" id="PS50110">
    <property type="entry name" value="RESPONSE_REGULATORY"/>
    <property type="match status" value="1"/>
</dbReference>
<keyword evidence="8" id="KW-0812">Transmembrane</keyword>
<dbReference type="InterPro" id="IPR011006">
    <property type="entry name" value="CheY-like_superfamily"/>
</dbReference>
<keyword evidence="3 7" id="KW-0597">Phosphoprotein</keyword>
<dbReference type="PANTHER" id="PTHR43047:SF64">
    <property type="entry name" value="HISTIDINE KINASE CONTAINING CHEY-HOMOLOGOUS RECEIVER DOMAIN AND PAS DOMAIN-RELATED"/>
    <property type="match status" value="1"/>
</dbReference>
<feature type="chain" id="PRO_5009524884" description="histidine kinase" evidence="9">
    <location>
        <begin position="23"/>
        <end position="1014"/>
    </location>
</feature>
<dbReference type="Pfam" id="PF02518">
    <property type="entry name" value="HATPase_c"/>
    <property type="match status" value="1"/>
</dbReference>
<dbReference type="InterPro" id="IPR001789">
    <property type="entry name" value="Sig_transdc_resp-reg_receiver"/>
</dbReference>
<dbReference type="PANTHER" id="PTHR43047">
    <property type="entry name" value="TWO-COMPONENT HISTIDINE PROTEIN KINASE"/>
    <property type="match status" value="1"/>
</dbReference>
<dbReference type="Pfam" id="PF07695">
    <property type="entry name" value="7TMR-DISM_7TM"/>
    <property type="match status" value="1"/>
</dbReference>
<dbReference type="InterPro" id="IPR011623">
    <property type="entry name" value="7TMR_DISM_rcpt_extracell_dom1"/>
</dbReference>
<dbReference type="GO" id="GO:0000155">
    <property type="term" value="F:phosphorelay sensor kinase activity"/>
    <property type="evidence" value="ECO:0007669"/>
    <property type="project" value="InterPro"/>
</dbReference>
<dbReference type="EMBL" id="MFNF01000017">
    <property type="protein sequence ID" value="OGH03388.1"/>
    <property type="molecule type" value="Genomic_DNA"/>
</dbReference>
<evidence type="ECO:0000256" key="5">
    <source>
        <dbReference type="ARBA" id="ARBA00022777"/>
    </source>
</evidence>
<dbReference type="Pfam" id="PF07696">
    <property type="entry name" value="7TMR-DISMED2"/>
    <property type="match status" value="1"/>
</dbReference>
<dbReference type="Pfam" id="PF00512">
    <property type="entry name" value="HisKA"/>
    <property type="match status" value="1"/>
</dbReference>
<feature type="transmembrane region" description="Helical" evidence="8">
    <location>
        <begin position="323"/>
        <end position="344"/>
    </location>
</feature>
<dbReference type="Gene3D" id="3.30.565.10">
    <property type="entry name" value="Histidine kinase-like ATPase, C-terminal domain"/>
    <property type="match status" value="1"/>
</dbReference>
<feature type="transmembrane region" description="Helical" evidence="8">
    <location>
        <begin position="176"/>
        <end position="197"/>
    </location>
</feature>
<dbReference type="InterPro" id="IPR036890">
    <property type="entry name" value="HATPase_C_sf"/>
</dbReference>
<feature type="signal peptide" evidence="9">
    <location>
        <begin position="1"/>
        <end position="22"/>
    </location>
</feature>
<protein>
    <recommendedName>
        <fullName evidence="2">histidine kinase</fullName>
        <ecNumber evidence="2">2.7.13.3</ecNumber>
    </recommendedName>
</protein>
<name>A0A1F6GZ14_9PROT</name>
<dbReference type="SUPFAM" id="SSF55874">
    <property type="entry name" value="ATPase domain of HSP90 chaperone/DNA topoisomerase II/histidine kinase"/>
    <property type="match status" value="1"/>
</dbReference>
<evidence type="ECO:0000256" key="6">
    <source>
        <dbReference type="ARBA" id="ARBA00023012"/>
    </source>
</evidence>
<dbReference type="FunFam" id="3.30.565.10:FF:000010">
    <property type="entry name" value="Sensor histidine kinase RcsC"/>
    <property type="match status" value="1"/>
</dbReference>
<dbReference type="CDD" id="cd00082">
    <property type="entry name" value="HisKA"/>
    <property type="match status" value="1"/>
</dbReference>
<feature type="transmembrane region" description="Helical" evidence="8">
    <location>
        <begin position="270"/>
        <end position="290"/>
    </location>
</feature>
<dbReference type="InterPro" id="IPR003661">
    <property type="entry name" value="HisK_dim/P_dom"/>
</dbReference>
<keyword evidence="8" id="KW-1133">Transmembrane helix</keyword>
<dbReference type="CDD" id="cd17574">
    <property type="entry name" value="REC_OmpR"/>
    <property type="match status" value="1"/>
</dbReference>
<feature type="domain" description="Response regulatory" evidence="11">
    <location>
        <begin position="668"/>
        <end position="784"/>
    </location>
</feature>
<dbReference type="SMART" id="SM00448">
    <property type="entry name" value="REC"/>
    <property type="match status" value="1"/>
</dbReference>
<dbReference type="CDD" id="cd22890">
    <property type="entry name" value="ChiS-DBD"/>
    <property type="match status" value="1"/>
</dbReference>
<feature type="transmembrane region" description="Helical" evidence="8">
    <location>
        <begin position="296"/>
        <end position="316"/>
    </location>
</feature>